<dbReference type="RefSeq" id="WP_182483670.1">
    <property type="nucleotide sequence ID" value="NZ_JACGWU010000001.1"/>
</dbReference>
<comment type="caution">
    <text evidence="3">The sequence shown here is derived from an EMBL/GenBank/DDBJ whole genome shotgun (WGS) entry which is preliminary data.</text>
</comment>
<dbReference type="PANTHER" id="PTHR36933">
    <property type="entry name" value="SLL0788 PROTEIN"/>
    <property type="match status" value="1"/>
</dbReference>
<dbReference type="EMBL" id="JACGWU010000001">
    <property type="protein sequence ID" value="MBA8828225.1"/>
    <property type="molecule type" value="Genomic_DNA"/>
</dbReference>
<proteinExistence type="predicted"/>
<evidence type="ECO:0000259" key="2">
    <source>
        <dbReference type="Pfam" id="PF03713"/>
    </source>
</evidence>
<sequence length="215" mass="22469">MFSRTNFSQTILTGTNVRTAGILAAALATTVALSGCTINVGTPDNGMMGNGSTTSMMGSSNSSEFSNTDVMFAQMMIPHHQQAVDMSDLALAISANPEVLALAQKIRDAQAPEITLMTSWIEKAGATTTMGHGTDDMGMGMGGMMSDDEMTALNNATGTAFDTLYLEGMIAHHEGALQMVKMISNSGNAEVKKLGDAIVTGQTAEIAQMKTMLAK</sequence>
<feature type="signal peptide" evidence="1">
    <location>
        <begin position="1"/>
        <end position="34"/>
    </location>
</feature>
<dbReference type="Gene3D" id="1.20.1260.10">
    <property type="match status" value="1"/>
</dbReference>
<name>A0A7W3PNB6_9MICO</name>
<accession>A0A7W3PNB6</accession>
<dbReference type="AlphaFoldDB" id="A0A7W3PNB6"/>
<dbReference type="InterPro" id="IPR005183">
    <property type="entry name" value="DUF305_CopM-like"/>
</dbReference>
<protein>
    <submittedName>
        <fullName evidence="3">Uncharacterized protein (DUF305 family)</fullName>
    </submittedName>
</protein>
<feature type="domain" description="DUF305" evidence="2">
    <location>
        <begin position="69"/>
        <end position="213"/>
    </location>
</feature>
<evidence type="ECO:0000313" key="3">
    <source>
        <dbReference type="EMBL" id="MBA8828225.1"/>
    </source>
</evidence>
<reference evidence="3 4" key="1">
    <citation type="submission" date="2020-07" db="EMBL/GenBank/DDBJ databases">
        <title>Sequencing the genomes of 1000 actinobacteria strains.</title>
        <authorList>
            <person name="Klenk H.-P."/>
        </authorList>
    </citation>
    <scope>NUCLEOTIDE SEQUENCE [LARGE SCALE GENOMIC DNA]</scope>
    <source>
        <strain evidence="3 4">DSM 23737</strain>
    </source>
</reference>
<organism evidence="3 4">
    <name type="scientific">Alpinimonas psychrophila</name>
    <dbReference type="NCBI Taxonomy" id="748908"/>
    <lineage>
        <taxon>Bacteria</taxon>
        <taxon>Bacillati</taxon>
        <taxon>Actinomycetota</taxon>
        <taxon>Actinomycetes</taxon>
        <taxon>Micrococcales</taxon>
        <taxon>Microbacteriaceae</taxon>
        <taxon>Alpinimonas</taxon>
    </lineage>
</organism>
<evidence type="ECO:0000313" key="4">
    <source>
        <dbReference type="Proteomes" id="UP000524237"/>
    </source>
</evidence>
<dbReference type="Pfam" id="PF03713">
    <property type="entry name" value="DUF305"/>
    <property type="match status" value="1"/>
</dbReference>
<feature type="chain" id="PRO_5038931724" evidence="1">
    <location>
        <begin position="35"/>
        <end position="215"/>
    </location>
</feature>
<gene>
    <name evidence="3" type="ORF">FB555_000296</name>
</gene>
<evidence type="ECO:0000256" key="1">
    <source>
        <dbReference type="SAM" id="SignalP"/>
    </source>
</evidence>
<keyword evidence="4" id="KW-1185">Reference proteome</keyword>
<dbReference type="PANTHER" id="PTHR36933:SF1">
    <property type="entry name" value="SLL0788 PROTEIN"/>
    <property type="match status" value="1"/>
</dbReference>
<dbReference type="InterPro" id="IPR012347">
    <property type="entry name" value="Ferritin-like"/>
</dbReference>
<dbReference type="Proteomes" id="UP000524237">
    <property type="component" value="Unassembled WGS sequence"/>
</dbReference>
<keyword evidence="1" id="KW-0732">Signal</keyword>